<dbReference type="Proteomes" id="UP000681425">
    <property type="component" value="Chromosome"/>
</dbReference>
<reference evidence="15" key="1">
    <citation type="submission" date="2021-04" db="EMBL/GenBank/DDBJ databases">
        <title>Isolation of p-tert-butylphenol degrading bacteria Sphingobium phenoxybenzoativorans Tas13 from active sludge.</title>
        <authorList>
            <person name="Li Y."/>
        </authorList>
    </citation>
    <scope>NUCLEOTIDE SEQUENCE</scope>
    <source>
        <strain evidence="15">Tas13</strain>
    </source>
</reference>
<comment type="similarity">
    <text evidence="11 12">Belongs to the TonB-dependent receptor family.</text>
</comment>
<dbReference type="Gene3D" id="2.40.170.20">
    <property type="entry name" value="TonB-dependent receptor, beta-barrel domain"/>
    <property type="match status" value="1"/>
</dbReference>
<dbReference type="SUPFAM" id="SSF56935">
    <property type="entry name" value="Porins"/>
    <property type="match status" value="1"/>
</dbReference>
<keyword evidence="7" id="KW-0406">Ion transport</keyword>
<protein>
    <submittedName>
        <fullName evidence="15">TonB-dependent receptor</fullName>
    </submittedName>
</protein>
<dbReference type="InterPro" id="IPR000531">
    <property type="entry name" value="Beta-barrel_TonB"/>
</dbReference>
<dbReference type="Pfam" id="PF00593">
    <property type="entry name" value="TonB_dep_Rec_b-barrel"/>
    <property type="match status" value="1"/>
</dbReference>
<dbReference type="AlphaFoldDB" id="A0A975K998"/>
<dbReference type="EMBL" id="CP073910">
    <property type="protein sequence ID" value="QUT07169.1"/>
    <property type="molecule type" value="Genomic_DNA"/>
</dbReference>
<keyword evidence="16" id="KW-1185">Reference proteome</keyword>
<evidence type="ECO:0000256" key="12">
    <source>
        <dbReference type="RuleBase" id="RU003357"/>
    </source>
</evidence>
<organism evidence="15 16">
    <name type="scientific">Sphingobium phenoxybenzoativorans</name>
    <dbReference type="NCBI Taxonomy" id="1592790"/>
    <lineage>
        <taxon>Bacteria</taxon>
        <taxon>Pseudomonadati</taxon>
        <taxon>Pseudomonadota</taxon>
        <taxon>Alphaproteobacteria</taxon>
        <taxon>Sphingomonadales</taxon>
        <taxon>Sphingomonadaceae</taxon>
        <taxon>Sphingobium</taxon>
    </lineage>
</organism>
<dbReference type="RefSeq" id="WP_212610376.1">
    <property type="nucleotide sequence ID" value="NZ_CP073910.1"/>
</dbReference>
<evidence type="ECO:0000256" key="1">
    <source>
        <dbReference type="ARBA" id="ARBA00004571"/>
    </source>
</evidence>
<evidence type="ECO:0000259" key="13">
    <source>
        <dbReference type="Pfam" id="PF00593"/>
    </source>
</evidence>
<sequence>MPYFTSQTSGASIRGVGSTQTFSIVEQSVATVVDGVTLSNPSAISLLGDLESIEILKGPQGMLFGKNASAGVISINTRAPQFGKFEGFVNSTLGSRDERTINSALNIPISDSAAIRLTAGYRHLDGAIDRAQDGKSIDEENSWAVRGKLRLQPTDALDMTLGVSYSKYTHYCCSANSWRFLTPGSPADIDSQAYGIVPGPNNTKSSVDYLPTASGDTLNASLLMNYDLGGYKLTSISGYERTRNDFTIDVDGTAFDAGQPIAFKDEQSRSFSQELRLSSPVGGRFDFILGGYYYHADLSRPYQQSFGPFLRGLLETQAGLPPGFFPPFVYYLSPKVQLTSVAGFFEGNLHLTDKFTFTAGARFTHDSDRLDINATVDPVFPYCGTLYGCFVRPRERAKRNNISWRITPQFNITPTVMIYASIARGYKGPCFNTATVNTVDQDVVVMPEKPLAMEVGVKARFLDNRIQVVFDLFHTKYKGYQAQVTELLPSGLYGQGLTNGELTTKGAELSILAEVAQGLRLGANASYIDTYYNDLPGVVCYFGQTDPSCALPGNVYNAKGHPLFGSPRWSYSLSADYERPGFISDLTGTASLNWRWNSEVGASNYPSP</sequence>
<evidence type="ECO:0000313" key="16">
    <source>
        <dbReference type="Proteomes" id="UP000681425"/>
    </source>
</evidence>
<dbReference type="InterPro" id="IPR012910">
    <property type="entry name" value="Plug_dom"/>
</dbReference>
<keyword evidence="4" id="KW-0410">Iron transport</keyword>
<dbReference type="KEGG" id="spph:KFK14_07065"/>
<evidence type="ECO:0000256" key="10">
    <source>
        <dbReference type="ARBA" id="ARBA00023237"/>
    </source>
</evidence>
<accession>A0A975K998</accession>
<evidence type="ECO:0000259" key="14">
    <source>
        <dbReference type="Pfam" id="PF07715"/>
    </source>
</evidence>
<evidence type="ECO:0000313" key="15">
    <source>
        <dbReference type="EMBL" id="QUT07169.1"/>
    </source>
</evidence>
<dbReference type="GO" id="GO:0009279">
    <property type="term" value="C:cell outer membrane"/>
    <property type="evidence" value="ECO:0007669"/>
    <property type="project" value="UniProtKB-SubCell"/>
</dbReference>
<keyword evidence="6" id="KW-0408">Iron</keyword>
<keyword evidence="9 11" id="KW-0472">Membrane</keyword>
<dbReference type="InterPro" id="IPR036942">
    <property type="entry name" value="Beta-barrel_TonB_sf"/>
</dbReference>
<keyword evidence="10 11" id="KW-0998">Cell outer membrane</keyword>
<name>A0A975K998_9SPHN</name>
<dbReference type="Pfam" id="PF07715">
    <property type="entry name" value="Plug"/>
    <property type="match status" value="1"/>
</dbReference>
<keyword evidence="5 11" id="KW-0812">Transmembrane</keyword>
<dbReference type="PANTHER" id="PTHR32552">
    <property type="entry name" value="FERRICHROME IRON RECEPTOR-RELATED"/>
    <property type="match status" value="1"/>
</dbReference>
<evidence type="ECO:0000256" key="8">
    <source>
        <dbReference type="ARBA" id="ARBA00023077"/>
    </source>
</evidence>
<feature type="domain" description="TonB-dependent receptor-like beta-barrel" evidence="13">
    <location>
        <begin position="189"/>
        <end position="599"/>
    </location>
</feature>
<evidence type="ECO:0000256" key="5">
    <source>
        <dbReference type="ARBA" id="ARBA00022692"/>
    </source>
</evidence>
<evidence type="ECO:0000256" key="7">
    <source>
        <dbReference type="ARBA" id="ARBA00023065"/>
    </source>
</evidence>
<evidence type="ECO:0000256" key="4">
    <source>
        <dbReference type="ARBA" id="ARBA00022496"/>
    </source>
</evidence>
<dbReference type="GO" id="GO:0006826">
    <property type="term" value="P:iron ion transport"/>
    <property type="evidence" value="ECO:0007669"/>
    <property type="project" value="UniProtKB-KW"/>
</dbReference>
<comment type="subcellular location">
    <subcellularLocation>
        <location evidence="1 11">Cell outer membrane</location>
        <topology evidence="1 11">Multi-pass membrane protein</topology>
    </subcellularLocation>
</comment>
<keyword evidence="2 11" id="KW-0813">Transport</keyword>
<feature type="domain" description="TonB-dependent receptor plug" evidence="14">
    <location>
        <begin position="6"/>
        <end position="72"/>
    </location>
</feature>
<gene>
    <name evidence="15" type="ORF">KFK14_07065</name>
</gene>
<evidence type="ECO:0000256" key="6">
    <source>
        <dbReference type="ARBA" id="ARBA00023004"/>
    </source>
</evidence>
<dbReference type="PANTHER" id="PTHR32552:SF81">
    <property type="entry name" value="TONB-DEPENDENT OUTER MEMBRANE RECEPTOR"/>
    <property type="match status" value="1"/>
</dbReference>
<evidence type="ECO:0000256" key="11">
    <source>
        <dbReference type="PROSITE-ProRule" id="PRU01360"/>
    </source>
</evidence>
<evidence type="ECO:0000256" key="2">
    <source>
        <dbReference type="ARBA" id="ARBA00022448"/>
    </source>
</evidence>
<evidence type="ECO:0000256" key="9">
    <source>
        <dbReference type="ARBA" id="ARBA00023136"/>
    </source>
</evidence>
<proteinExistence type="inferred from homology"/>
<dbReference type="PROSITE" id="PS52016">
    <property type="entry name" value="TONB_DEPENDENT_REC_3"/>
    <property type="match status" value="1"/>
</dbReference>
<evidence type="ECO:0000256" key="3">
    <source>
        <dbReference type="ARBA" id="ARBA00022452"/>
    </source>
</evidence>
<keyword evidence="8 12" id="KW-0798">TonB box</keyword>
<keyword evidence="15" id="KW-0675">Receptor</keyword>
<keyword evidence="3 11" id="KW-1134">Transmembrane beta strand</keyword>
<dbReference type="InterPro" id="IPR039426">
    <property type="entry name" value="TonB-dep_rcpt-like"/>
</dbReference>